<feature type="transmembrane region" description="Helical" evidence="9">
    <location>
        <begin position="43"/>
        <end position="62"/>
    </location>
</feature>
<comment type="subcellular location">
    <subcellularLocation>
        <location evidence="1">Cell membrane</location>
        <topology evidence="1">Multi-pass membrane protein</topology>
    </subcellularLocation>
    <subcellularLocation>
        <location evidence="8">Membrane</location>
        <topology evidence="8">Multi-pass membrane protein</topology>
    </subcellularLocation>
</comment>
<dbReference type="InterPro" id="IPR050171">
    <property type="entry name" value="MFS_Transporters"/>
</dbReference>
<evidence type="ECO:0000256" key="8">
    <source>
        <dbReference type="RuleBase" id="RU003755"/>
    </source>
</evidence>
<reference evidence="11 12" key="1">
    <citation type="journal article" date="2023" name="Int. J. Syst. Evol. Microbiol.">
        <title>Arthrobacter mangrovi sp. nov., an actinobacterium isolated from the rhizosphere of a mangrove.</title>
        <authorList>
            <person name="Hamada M."/>
            <person name="Saitou S."/>
            <person name="Enomoto N."/>
            <person name="Nanri K."/>
            <person name="Hidaka K."/>
            <person name="Miura T."/>
            <person name="Tamura T."/>
        </authorList>
    </citation>
    <scope>NUCLEOTIDE SEQUENCE [LARGE SCALE GENOMIC DNA]</scope>
    <source>
        <strain evidence="11 12">NBRC 112813</strain>
    </source>
</reference>
<keyword evidence="3 8" id="KW-0813">Transport</keyword>
<name>A0ABQ5MRW9_9MICC</name>
<feature type="transmembrane region" description="Helical" evidence="9">
    <location>
        <begin position="297"/>
        <end position="314"/>
    </location>
</feature>
<keyword evidence="4" id="KW-1003">Cell membrane</keyword>
<dbReference type="PANTHER" id="PTHR23517">
    <property type="entry name" value="RESISTANCE PROTEIN MDTM, PUTATIVE-RELATED-RELATED"/>
    <property type="match status" value="1"/>
</dbReference>
<dbReference type="PROSITE" id="PS50850">
    <property type="entry name" value="MFS"/>
    <property type="match status" value="1"/>
</dbReference>
<evidence type="ECO:0000259" key="10">
    <source>
        <dbReference type="PROSITE" id="PS50850"/>
    </source>
</evidence>
<dbReference type="Proteomes" id="UP001209654">
    <property type="component" value="Unassembled WGS sequence"/>
</dbReference>
<feature type="transmembrane region" description="Helical" evidence="9">
    <location>
        <begin position="267"/>
        <end position="285"/>
    </location>
</feature>
<dbReference type="PROSITE" id="PS01023">
    <property type="entry name" value="PTR2_2"/>
    <property type="match status" value="1"/>
</dbReference>
<keyword evidence="5 8" id="KW-0812">Transmembrane</keyword>
<dbReference type="SUPFAM" id="SSF103473">
    <property type="entry name" value="MFS general substrate transporter"/>
    <property type="match status" value="1"/>
</dbReference>
<evidence type="ECO:0000256" key="3">
    <source>
        <dbReference type="ARBA" id="ARBA00022448"/>
    </source>
</evidence>
<sequence length="500" mass="52609">MNIGGKIDRMSQISPSTRVSQAAGGKTFFGHPRMLANLFSVELWERFSFYGMQGILLYYMYFSVAEGGLGMDEGLATGLVGAYGGGVYLSSILGAWISDRLLGAEKVLFYSGIMIMFGHIALALVPGAVGLAIGLVLVAIGSGGLKATATSLVGSLYAEKDERRDAGFSIFYMGVNIGGLIGPLLTGLAQVSLGFHYGFGLAALGMAIGLGQYALTRKNLPEESHYVANPLPRSKYGRIAAVAIAAVVVIVLAVALGLVTAENLAPIMAWLAIIAAAIYFVVILSSKRVTPVERGRVYAFIPLFIASAAFWALFQQQFTVVALYADKQLDRTLFGWEMPATWVQSINPVFIIIFAGIFAAIWTKLGPKQPGSPLKFALGLAIMGLAFLAFIPLAGGGANSTPLLAMVGILFLFTMAELFLSPTGSSISTKLAPAAFKTQMVALFLLSISLGTTLAGILAGYYDPANEAPYFGFIGVTAMILGAALAVAAPAMKKIMGGVR</sequence>
<proteinExistence type="inferred from homology"/>
<evidence type="ECO:0000256" key="4">
    <source>
        <dbReference type="ARBA" id="ARBA00022475"/>
    </source>
</evidence>
<evidence type="ECO:0000256" key="1">
    <source>
        <dbReference type="ARBA" id="ARBA00004651"/>
    </source>
</evidence>
<comment type="caution">
    <text evidence="11">The sequence shown here is derived from an EMBL/GenBank/DDBJ whole genome shotgun (WGS) entry which is preliminary data.</text>
</comment>
<feature type="transmembrane region" description="Helical" evidence="9">
    <location>
        <begin position="342"/>
        <end position="362"/>
    </location>
</feature>
<dbReference type="PANTHER" id="PTHR23517:SF15">
    <property type="entry name" value="PROTON-DEPENDENT OLIGOPEPTIDE FAMILY TRANSPORT PROTEIN"/>
    <property type="match status" value="1"/>
</dbReference>
<evidence type="ECO:0000256" key="5">
    <source>
        <dbReference type="ARBA" id="ARBA00022692"/>
    </source>
</evidence>
<keyword evidence="7 9" id="KW-0472">Membrane</keyword>
<feature type="domain" description="Major facilitator superfamily (MFS) profile" evidence="10">
    <location>
        <begin position="37"/>
        <end position="493"/>
    </location>
</feature>
<comment type="similarity">
    <text evidence="2 8">Belongs to the major facilitator superfamily. Proton-dependent oligopeptide transporter (POT/PTR) (TC 2.A.17) family.</text>
</comment>
<dbReference type="CDD" id="cd17346">
    <property type="entry name" value="MFS_DtpA_like"/>
    <property type="match status" value="1"/>
</dbReference>
<protein>
    <submittedName>
        <fullName evidence="11">MFS transporter</fullName>
    </submittedName>
</protein>
<feature type="transmembrane region" description="Helical" evidence="9">
    <location>
        <begin position="236"/>
        <end position="261"/>
    </location>
</feature>
<dbReference type="InterPro" id="IPR020846">
    <property type="entry name" value="MFS_dom"/>
</dbReference>
<gene>
    <name evidence="11" type="ORF">AHIS1636_11700</name>
</gene>
<feature type="transmembrane region" description="Helical" evidence="9">
    <location>
        <begin position="131"/>
        <end position="158"/>
    </location>
</feature>
<feature type="transmembrane region" description="Helical" evidence="9">
    <location>
        <begin position="170"/>
        <end position="189"/>
    </location>
</feature>
<feature type="transmembrane region" description="Helical" evidence="9">
    <location>
        <begin position="441"/>
        <end position="462"/>
    </location>
</feature>
<dbReference type="InterPro" id="IPR005279">
    <property type="entry name" value="Dipep/tripep_permease"/>
</dbReference>
<feature type="transmembrane region" description="Helical" evidence="9">
    <location>
        <begin position="195"/>
        <end position="215"/>
    </location>
</feature>
<feature type="transmembrane region" description="Helical" evidence="9">
    <location>
        <begin position="401"/>
        <end position="420"/>
    </location>
</feature>
<evidence type="ECO:0000256" key="2">
    <source>
        <dbReference type="ARBA" id="ARBA00005982"/>
    </source>
</evidence>
<evidence type="ECO:0000256" key="7">
    <source>
        <dbReference type="ARBA" id="ARBA00023136"/>
    </source>
</evidence>
<accession>A0ABQ5MRW9</accession>
<organism evidence="11 12">
    <name type="scientific">Arthrobacter mangrovi</name>
    <dbReference type="NCBI Taxonomy" id="2966350"/>
    <lineage>
        <taxon>Bacteria</taxon>
        <taxon>Bacillati</taxon>
        <taxon>Actinomycetota</taxon>
        <taxon>Actinomycetes</taxon>
        <taxon>Micrococcales</taxon>
        <taxon>Micrococcaceae</taxon>
        <taxon>Arthrobacter</taxon>
    </lineage>
</organism>
<feature type="transmembrane region" description="Helical" evidence="9">
    <location>
        <begin position="468"/>
        <end position="491"/>
    </location>
</feature>
<dbReference type="InterPro" id="IPR018456">
    <property type="entry name" value="PTR2_symporter_CS"/>
</dbReference>
<feature type="transmembrane region" description="Helical" evidence="9">
    <location>
        <begin position="107"/>
        <end position="125"/>
    </location>
</feature>
<keyword evidence="12" id="KW-1185">Reference proteome</keyword>
<keyword evidence="6 9" id="KW-1133">Transmembrane helix</keyword>
<evidence type="ECO:0000313" key="12">
    <source>
        <dbReference type="Proteomes" id="UP001209654"/>
    </source>
</evidence>
<dbReference type="Pfam" id="PF00854">
    <property type="entry name" value="PTR2"/>
    <property type="match status" value="1"/>
</dbReference>
<dbReference type="NCBIfam" id="TIGR00924">
    <property type="entry name" value="yjdL_sub1_fam"/>
    <property type="match status" value="1"/>
</dbReference>
<evidence type="ECO:0000256" key="9">
    <source>
        <dbReference type="SAM" id="Phobius"/>
    </source>
</evidence>
<evidence type="ECO:0000313" key="11">
    <source>
        <dbReference type="EMBL" id="GLB66731.1"/>
    </source>
</evidence>
<dbReference type="InterPro" id="IPR000109">
    <property type="entry name" value="POT_fam"/>
</dbReference>
<dbReference type="Gene3D" id="1.20.1250.20">
    <property type="entry name" value="MFS general substrate transporter like domains"/>
    <property type="match status" value="1"/>
</dbReference>
<feature type="transmembrane region" description="Helical" evidence="9">
    <location>
        <begin position="74"/>
        <end position="95"/>
    </location>
</feature>
<dbReference type="InterPro" id="IPR036259">
    <property type="entry name" value="MFS_trans_sf"/>
</dbReference>
<feature type="transmembrane region" description="Helical" evidence="9">
    <location>
        <begin position="374"/>
        <end position="395"/>
    </location>
</feature>
<dbReference type="EMBL" id="BRVS01000004">
    <property type="protein sequence ID" value="GLB66731.1"/>
    <property type="molecule type" value="Genomic_DNA"/>
</dbReference>
<evidence type="ECO:0000256" key="6">
    <source>
        <dbReference type="ARBA" id="ARBA00022989"/>
    </source>
</evidence>